<dbReference type="InterPro" id="IPR057666">
    <property type="entry name" value="DrpA_SLOG"/>
</dbReference>
<evidence type="ECO:0000256" key="1">
    <source>
        <dbReference type="ARBA" id="ARBA00006525"/>
    </source>
</evidence>
<dbReference type="OrthoDB" id="9785707at2"/>
<dbReference type="Gene3D" id="1.10.10.10">
    <property type="entry name" value="Winged helix-like DNA-binding domain superfamily/Winged helix DNA-binding domain"/>
    <property type="match status" value="1"/>
</dbReference>
<feature type="domain" description="Smf/DprA SLOG" evidence="2">
    <location>
        <begin position="81"/>
        <end position="300"/>
    </location>
</feature>
<sequence>MTRPDETTLRAWAYLGRVAEPPHTALRELVEAVGPREAAAAIRSRRVPDGHAEVLGATAARAHLDSAAEDLERAAQVGARLVTPDDEEWPGWQLWSLRAADTVERGGPPLALWVRGSKDLAAEVTAGMGVIGARGSTSYGEYVTGQLVGGLAAEGWTVISGGAFGIDGTAHRAALGCGGSTVAVMACGIDVDYPASHAALFSAIARDGLIVSEYPPGTTAARHRFLTRNRLVAALSTAVVVVEAGRRSGAANTAAWARKLGRPLAAVPGPVTSAMSVGCNRMIADEQAALVTDAKSLISFAAPDGEGGPDRGPARSTDTLAGDRQRVYEAIPRRGAVTVDEIAVSSGIVAGAVLSALATLEIDGFVTAVGDGWALSTG</sequence>
<dbReference type="SUPFAM" id="SSF102405">
    <property type="entry name" value="MCP/YpsA-like"/>
    <property type="match status" value="1"/>
</dbReference>
<evidence type="ECO:0000313" key="5">
    <source>
        <dbReference type="Proteomes" id="UP000035088"/>
    </source>
</evidence>
<gene>
    <name evidence="4" type="primary">dprA</name>
    <name evidence="4" type="ORF">GOARA_063_01540</name>
</gene>
<proteinExistence type="inferred from homology"/>
<dbReference type="PANTHER" id="PTHR43022:SF1">
    <property type="entry name" value="PROTEIN SMF"/>
    <property type="match status" value="1"/>
</dbReference>
<dbReference type="PANTHER" id="PTHR43022">
    <property type="entry name" value="PROTEIN SMF"/>
    <property type="match status" value="1"/>
</dbReference>
<comment type="similarity">
    <text evidence="1">Belongs to the DprA/Smf family.</text>
</comment>
<evidence type="ECO:0000259" key="3">
    <source>
        <dbReference type="Pfam" id="PF17782"/>
    </source>
</evidence>
<dbReference type="NCBIfam" id="TIGR00732">
    <property type="entry name" value="dprA"/>
    <property type="match status" value="1"/>
</dbReference>
<evidence type="ECO:0000259" key="2">
    <source>
        <dbReference type="Pfam" id="PF02481"/>
    </source>
</evidence>
<dbReference type="RefSeq" id="WP_007323030.1">
    <property type="nucleotide sequence ID" value="NZ_BAEE01000063.1"/>
</dbReference>
<dbReference type="Pfam" id="PF17782">
    <property type="entry name" value="WHD_DprA"/>
    <property type="match status" value="1"/>
</dbReference>
<accession>G7H530</accession>
<dbReference type="Pfam" id="PF02481">
    <property type="entry name" value="DNA_processg_A"/>
    <property type="match status" value="1"/>
</dbReference>
<name>G7H530_9ACTN</name>
<organism evidence="4 5">
    <name type="scientific">Gordonia araii NBRC 100433</name>
    <dbReference type="NCBI Taxonomy" id="1073574"/>
    <lineage>
        <taxon>Bacteria</taxon>
        <taxon>Bacillati</taxon>
        <taxon>Actinomycetota</taxon>
        <taxon>Actinomycetes</taxon>
        <taxon>Mycobacteriales</taxon>
        <taxon>Gordoniaceae</taxon>
        <taxon>Gordonia</taxon>
    </lineage>
</organism>
<evidence type="ECO:0000313" key="4">
    <source>
        <dbReference type="EMBL" id="GAB10955.1"/>
    </source>
</evidence>
<comment type="caution">
    <text evidence="4">The sequence shown here is derived from an EMBL/GenBank/DDBJ whole genome shotgun (WGS) entry which is preliminary data.</text>
</comment>
<reference evidence="4 5" key="1">
    <citation type="submission" date="2011-11" db="EMBL/GenBank/DDBJ databases">
        <title>Whole genome shotgun sequence of Gordonia araii NBRC 100433.</title>
        <authorList>
            <person name="Yoshida Y."/>
            <person name="Hosoyama A."/>
            <person name="Tsuchikane K."/>
            <person name="Katsumata H."/>
            <person name="Yamazaki S."/>
            <person name="Fujita N."/>
        </authorList>
    </citation>
    <scope>NUCLEOTIDE SEQUENCE [LARGE SCALE GENOMIC DNA]</scope>
    <source>
        <strain evidence="4 5">NBRC 100433</strain>
    </source>
</reference>
<dbReference type="InterPro" id="IPR036388">
    <property type="entry name" value="WH-like_DNA-bd_sf"/>
</dbReference>
<dbReference type="Gene3D" id="3.40.50.450">
    <property type="match status" value="1"/>
</dbReference>
<dbReference type="GO" id="GO:0009294">
    <property type="term" value="P:DNA-mediated transformation"/>
    <property type="evidence" value="ECO:0007669"/>
    <property type="project" value="InterPro"/>
</dbReference>
<dbReference type="InterPro" id="IPR003488">
    <property type="entry name" value="DprA"/>
</dbReference>
<protein>
    <submittedName>
        <fullName evidence="4">DNA processing protein</fullName>
    </submittedName>
</protein>
<feature type="domain" description="DprA winged helix" evidence="3">
    <location>
        <begin position="313"/>
        <end position="372"/>
    </location>
</feature>
<dbReference type="InterPro" id="IPR041614">
    <property type="entry name" value="DprA_WH"/>
</dbReference>
<dbReference type="EMBL" id="BAEE01000063">
    <property type="protein sequence ID" value="GAB10955.1"/>
    <property type="molecule type" value="Genomic_DNA"/>
</dbReference>
<keyword evidence="5" id="KW-1185">Reference proteome</keyword>
<dbReference type="STRING" id="1073574.GOARA_063_01540"/>
<dbReference type="AlphaFoldDB" id="G7H530"/>
<dbReference type="Proteomes" id="UP000035088">
    <property type="component" value="Unassembled WGS sequence"/>
</dbReference>